<dbReference type="InterPro" id="IPR052715">
    <property type="entry name" value="RAYT_transposase"/>
</dbReference>
<proteinExistence type="predicted"/>
<dbReference type="Gene3D" id="3.30.70.1290">
    <property type="entry name" value="Transposase IS200-like"/>
    <property type="match status" value="1"/>
</dbReference>
<dbReference type="InterPro" id="IPR036515">
    <property type="entry name" value="Transposase_17_sf"/>
</dbReference>
<evidence type="ECO:0000259" key="1">
    <source>
        <dbReference type="SMART" id="SM01321"/>
    </source>
</evidence>
<feature type="domain" description="Transposase IS200-like" evidence="1">
    <location>
        <begin position="17"/>
        <end position="195"/>
    </location>
</feature>
<accession>A0ABP8N5E3</accession>
<reference evidence="3" key="1">
    <citation type="journal article" date="2019" name="Int. J. Syst. Evol. Microbiol.">
        <title>The Global Catalogue of Microorganisms (GCM) 10K type strain sequencing project: providing services to taxonomists for standard genome sequencing and annotation.</title>
        <authorList>
            <consortium name="The Broad Institute Genomics Platform"/>
            <consortium name="The Broad Institute Genome Sequencing Center for Infectious Disease"/>
            <person name="Wu L."/>
            <person name="Ma J."/>
        </authorList>
    </citation>
    <scope>NUCLEOTIDE SEQUENCE [LARGE SCALE GENOMIC DNA]</scope>
    <source>
        <strain evidence="3">JCM 17759</strain>
    </source>
</reference>
<name>A0ABP8N5E3_9BACT</name>
<keyword evidence="3" id="KW-1185">Reference proteome</keyword>
<dbReference type="RefSeq" id="WP_345325214.1">
    <property type="nucleotide sequence ID" value="NZ_BAABGA010000050.1"/>
</dbReference>
<dbReference type="SMART" id="SM01321">
    <property type="entry name" value="Y1_Tnp"/>
    <property type="match status" value="1"/>
</dbReference>
<dbReference type="PANTHER" id="PTHR36966:SF1">
    <property type="entry name" value="REP-ASSOCIATED TYROSINE TRANSPOSASE"/>
    <property type="match status" value="1"/>
</dbReference>
<gene>
    <name evidence="2" type="ORF">GCM10023156_42050</name>
</gene>
<evidence type="ECO:0000313" key="2">
    <source>
        <dbReference type="EMBL" id="GAA4460725.1"/>
    </source>
</evidence>
<comment type="caution">
    <text evidence="2">The sequence shown here is derived from an EMBL/GenBank/DDBJ whole genome shotgun (WGS) entry which is preliminary data.</text>
</comment>
<dbReference type="Proteomes" id="UP001500840">
    <property type="component" value="Unassembled WGS sequence"/>
</dbReference>
<evidence type="ECO:0000313" key="3">
    <source>
        <dbReference type="Proteomes" id="UP001500840"/>
    </source>
</evidence>
<dbReference type="SUPFAM" id="SSF143422">
    <property type="entry name" value="Transposase IS200-like"/>
    <property type="match status" value="1"/>
</dbReference>
<dbReference type="PANTHER" id="PTHR36966">
    <property type="entry name" value="REP-ASSOCIATED TYROSINE TRANSPOSASE"/>
    <property type="match status" value="1"/>
</dbReference>
<dbReference type="InterPro" id="IPR002686">
    <property type="entry name" value="Transposase_17"/>
</dbReference>
<organism evidence="2 3">
    <name type="scientific">Novipirellula rosea</name>
    <dbReference type="NCBI Taxonomy" id="1031540"/>
    <lineage>
        <taxon>Bacteria</taxon>
        <taxon>Pseudomonadati</taxon>
        <taxon>Planctomycetota</taxon>
        <taxon>Planctomycetia</taxon>
        <taxon>Pirellulales</taxon>
        <taxon>Pirellulaceae</taxon>
        <taxon>Novipirellula</taxon>
    </lineage>
</organism>
<dbReference type="EMBL" id="BAABGA010000050">
    <property type="protein sequence ID" value="GAA4460725.1"/>
    <property type="molecule type" value="Genomic_DNA"/>
</dbReference>
<protein>
    <submittedName>
        <fullName evidence="2">Transposase</fullName>
    </submittedName>
</protein>
<sequence length="231" mass="26547">MNEAGIFRRRKLPHIDVEGKPYFITGCLAGSLSAAGMKRIKTRRDELDMRPKPSDLSDQEWEIKKHKLVFKLVDTLLDGDTPVRHFDDDNAAEIVQNAFLHFADERYRLLAFVVMPSHHHWLFLPDEHWAAEQLAASSSNHTPREIISHSVQSFTATQCNRVLARSGTFWQGETFDHYARDEAEMLRIIEYIEQNPVAAGLAQRPEDYKWSSARIRFKLGLPQGDPIPKPT</sequence>